<dbReference type="Proteomes" id="UP000462055">
    <property type="component" value="Unassembled WGS sequence"/>
</dbReference>
<dbReference type="InterPro" id="IPR010432">
    <property type="entry name" value="RDD"/>
</dbReference>
<organism evidence="8 9">
    <name type="scientific">Actinomadura physcomitrii</name>
    <dbReference type="NCBI Taxonomy" id="2650748"/>
    <lineage>
        <taxon>Bacteria</taxon>
        <taxon>Bacillati</taxon>
        <taxon>Actinomycetota</taxon>
        <taxon>Actinomycetes</taxon>
        <taxon>Streptosporangiales</taxon>
        <taxon>Thermomonosporaceae</taxon>
        <taxon>Actinomadura</taxon>
    </lineage>
</organism>
<evidence type="ECO:0000313" key="9">
    <source>
        <dbReference type="Proteomes" id="UP000462055"/>
    </source>
</evidence>
<dbReference type="PIRSF" id="PIRSF021697">
    <property type="entry name" value="UCP021697"/>
    <property type="match status" value="1"/>
</dbReference>
<dbReference type="EMBL" id="WBMS02000008">
    <property type="protein sequence ID" value="MWA01164.1"/>
    <property type="molecule type" value="Genomic_DNA"/>
</dbReference>
<feature type="transmembrane region" description="Helical" evidence="6">
    <location>
        <begin position="121"/>
        <end position="142"/>
    </location>
</feature>
<dbReference type="InterPro" id="IPR016795">
    <property type="entry name" value="UCP021697"/>
</dbReference>
<evidence type="ECO:0000256" key="5">
    <source>
        <dbReference type="ARBA" id="ARBA00023136"/>
    </source>
</evidence>
<dbReference type="PANTHER" id="PTHR36115:SF6">
    <property type="entry name" value="PROLINE-RICH ANTIGEN HOMOLOG"/>
    <property type="match status" value="1"/>
</dbReference>
<comment type="subcellular location">
    <subcellularLocation>
        <location evidence="1">Cell membrane</location>
        <topology evidence="1">Multi-pass membrane protein</topology>
    </subcellularLocation>
</comment>
<evidence type="ECO:0000256" key="1">
    <source>
        <dbReference type="ARBA" id="ARBA00004651"/>
    </source>
</evidence>
<proteinExistence type="predicted"/>
<dbReference type="InterPro" id="IPR051791">
    <property type="entry name" value="Pra-immunoreactive"/>
</dbReference>
<accession>A0A6I4MA82</accession>
<keyword evidence="9" id="KW-1185">Reference proteome</keyword>
<evidence type="ECO:0000256" key="4">
    <source>
        <dbReference type="ARBA" id="ARBA00022989"/>
    </source>
</evidence>
<dbReference type="RefSeq" id="WP_151593679.1">
    <property type="nucleotide sequence ID" value="NZ_WBMS02000008.1"/>
</dbReference>
<keyword evidence="4 6" id="KW-1133">Transmembrane helix</keyword>
<dbReference type="Pfam" id="PF06271">
    <property type="entry name" value="RDD"/>
    <property type="match status" value="1"/>
</dbReference>
<evidence type="ECO:0000313" key="8">
    <source>
        <dbReference type="EMBL" id="MWA01164.1"/>
    </source>
</evidence>
<keyword evidence="3 6" id="KW-0812">Transmembrane</keyword>
<dbReference type="PANTHER" id="PTHR36115">
    <property type="entry name" value="PROLINE-RICH ANTIGEN HOMOLOG-RELATED"/>
    <property type="match status" value="1"/>
</dbReference>
<dbReference type="GO" id="GO:0005886">
    <property type="term" value="C:plasma membrane"/>
    <property type="evidence" value="ECO:0007669"/>
    <property type="project" value="UniProtKB-SubCell"/>
</dbReference>
<sequence>MSGGKEQQAARPRWTQTWLGGARAAGADLGRPGERLGLPESGSGAVASYGRRLLALFIDWALSTLVASGLASALDWSAPQRSLWTLVIFGVQAWLLTATIGTTIGKRLCGIRVVRLDGRPVGFIMGFARSLLLVLVVPALIWDRDYRGMHDRASGTAVVNM</sequence>
<dbReference type="AlphaFoldDB" id="A0A6I4MA82"/>
<keyword evidence="2" id="KW-1003">Cell membrane</keyword>
<evidence type="ECO:0000256" key="2">
    <source>
        <dbReference type="ARBA" id="ARBA00022475"/>
    </source>
</evidence>
<keyword evidence="5 6" id="KW-0472">Membrane</keyword>
<name>A0A6I4MA82_9ACTN</name>
<reference evidence="8" key="1">
    <citation type="submission" date="2019-12" db="EMBL/GenBank/DDBJ databases">
        <title>Actinomadura physcomitrii sp. nov., a novel actinomycete isolated from moss [Physcomitrium sphaericum (Ludw) Fuernr].</title>
        <authorList>
            <person name="Zhuang X."/>
        </authorList>
    </citation>
    <scope>NUCLEOTIDE SEQUENCE [LARGE SCALE GENOMIC DNA]</scope>
    <source>
        <strain evidence="8">LD22</strain>
    </source>
</reference>
<feature type="transmembrane region" description="Helical" evidence="6">
    <location>
        <begin position="86"/>
        <end position="109"/>
    </location>
</feature>
<gene>
    <name evidence="8" type="ORF">F8568_012395</name>
</gene>
<feature type="domain" description="RDD" evidence="7">
    <location>
        <begin position="46"/>
        <end position="154"/>
    </location>
</feature>
<evidence type="ECO:0000259" key="7">
    <source>
        <dbReference type="Pfam" id="PF06271"/>
    </source>
</evidence>
<evidence type="ECO:0000256" key="3">
    <source>
        <dbReference type="ARBA" id="ARBA00022692"/>
    </source>
</evidence>
<protein>
    <submittedName>
        <fullName evidence="8">RDD family protein</fullName>
    </submittedName>
</protein>
<evidence type="ECO:0000256" key="6">
    <source>
        <dbReference type="SAM" id="Phobius"/>
    </source>
</evidence>
<comment type="caution">
    <text evidence="8">The sequence shown here is derived from an EMBL/GenBank/DDBJ whole genome shotgun (WGS) entry which is preliminary data.</text>
</comment>